<dbReference type="InterPro" id="IPR002319">
    <property type="entry name" value="Phenylalanyl-tRNA_Synthase"/>
</dbReference>
<keyword evidence="11" id="KW-0496">Mitochondrion</keyword>
<evidence type="ECO:0000256" key="16">
    <source>
        <dbReference type="ARBA" id="ARBA00073229"/>
    </source>
</evidence>
<sequence length="496" mass="57778">MLTDYDSKGSGSTCIRWYKDALQEMGFLGRIGACHLDVFSRFPLTTMKISCRLFSYLQFPKVTQCLILQLRGTGRQIGQFRSLTSDPVTTTALSDSEVFGKFYPRDHYTNVTSKILSKVGRNLHNQRNHPLWLIKERIKDYFYRNYLNRIGNPLFSAYDNLSPVVTIEQNFDSLLIPPNHLSRKKGDNFFLNETHMLRAHTSAHQRDLIRAGLDAFLIIGDVYRRDEVDSSHYPVFHQMEGVRLFSKYELFTNVQNGEDLCIFEKGYRSQHKQESHTLEAVKLVEFNLKQTLNKVMTHLFGEGLEIRWVDCYFPFTHPSFEMEIKFQGEWMEVLGCGVMEQQLVNSAGAQDRIGYAFGLGLERLAMILYSIPDIRLFWSEDERFSKQFQVAHVDQKVSFQPLSKYPMLTNDISFWIPPEGYEENDFYDLVRNIAGDLVEKVNLIDKFVHAKTKRVSHCYRITYRHMERTLTQDEVSLTHQAIQRATVQNLGVEGRF</sequence>
<dbReference type="InterPro" id="IPR004530">
    <property type="entry name" value="Phe-tRNA-synth_IIc_mito"/>
</dbReference>
<keyword evidence="21" id="KW-1185">Reference proteome</keyword>
<comment type="similarity">
    <text evidence="2">Belongs to the class-II aminoacyl-tRNA synthetase family.</text>
</comment>
<dbReference type="FunFam" id="3.30.930.10:FF:000041">
    <property type="entry name" value="Phenylalanyl-tRNA synthetase 2, mitochondrial"/>
    <property type="match status" value="1"/>
</dbReference>
<dbReference type="GO" id="GO:0005524">
    <property type="term" value="F:ATP binding"/>
    <property type="evidence" value="ECO:0007669"/>
    <property type="project" value="UniProtKB-KW"/>
</dbReference>
<dbReference type="Proteomes" id="UP000314986">
    <property type="component" value="Unassembled WGS sequence"/>
</dbReference>
<keyword evidence="6" id="KW-0547">Nucleotide-binding</keyword>
<dbReference type="InterPro" id="IPR036690">
    <property type="entry name" value="Fdx_antiC-bd_sf"/>
</dbReference>
<dbReference type="SUPFAM" id="SSF54991">
    <property type="entry name" value="Anticodon-binding domain of PheRS"/>
    <property type="match status" value="1"/>
</dbReference>
<dbReference type="GO" id="GO:0006432">
    <property type="term" value="P:phenylalanyl-tRNA aminoacylation"/>
    <property type="evidence" value="ECO:0007669"/>
    <property type="project" value="InterPro"/>
</dbReference>
<reference evidence="21" key="1">
    <citation type="journal article" date="2006" name="Science">
        <title>Ancient noncoding elements conserved in the human genome.</title>
        <authorList>
            <person name="Venkatesh B."/>
            <person name="Kirkness E.F."/>
            <person name="Loh Y.H."/>
            <person name="Halpern A.L."/>
            <person name="Lee A.P."/>
            <person name="Johnson J."/>
            <person name="Dandona N."/>
            <person name="Viswanathan L.D."/>
            <person name="Tay A."/>
            <person name="Venter J.C."/>
            <person name="Strausberg R.L."/>
            <person name="Brenner S."/>
        </authorList>
    </citation>
    <scope>NUCLEOTIDE SEQUENCE [LARGE SCALE GENOMIC DNA]</scope>
</reference>
<dbReference type="Pfam" id="PF01409">
    <property type="entry name" value="tRNA-synt_2d"/>
    <property type="match status" value="2"/>
</dbReference>
<evidence type="ECO:0000256" key="13">
    <source>
        <dbReference type="ARBA" id="ARBA00031194"/>
    </source>
</evidence>
<evidence type="ECO:0000256" key="10">
    <source>
        <dbReference type="ARBA" id="ARBA00022990"/>
    </source>
</evidence>
<comment type="subcellular location">
    <subcellularLocation>
        <location evidence="1">Mitochondrion matrix</location>
    </subcellularLocation>
</comment>
<protein>
    <recommendedName>
        <fullName evidence="16">Phenylalanine--tRNA ligase, mitochondrial</fullName>
        <ecNumber evidence="4">6.1.1.20</ecNumber>
    </recommendedName>
    <alternativeName>
        <fullName evidence="13">Phenylalanyl-tRNA synthetase</fullName>
    </alternativeName>
</protein>
<keyword evidence="8" id="KW-0648">Protein biosynthesis</keyword>
<evidence type="ECO:0000256" key="9">
    <source>
        <dbReference type="ARBA" id="ARBA00022946"/>
    </source>
</evidence>
<comment type="function">
    <text evidence="15">Is responsible for the charging of tRNA(Phe) with phenylalanine in mitochondrial translation. To a lesser extent, also catalyzes direct attachment of m-Tyr (an oxidized version of Phe) to tRNA(Phe), thereby opening the way for delivery of the misacylated tRNA to the ribosome and incorporation of ROS-damaged amino acid into proteins.</text>
</comment>
<dbReference type="EC" id="6.1.1.20" evidence="4"/>
<evidence type="ECO:0000256" key="6">
    <source>
        <dbReference type="ARBA" id="ARBA00022741"/>
    </source>
</evidence>
<evidence type="ECO:0000256" key="7">
    <source>
        <dbReference type="ARBA" id="ARBA00022840"/>
    </source>
</evidence>
<dbReference type="CTD" id="10667"/>
<dbReference type="CDD" id="cd00496">
    <property type="entry name" value="PheRS_alpha_core"/>
    <property type="match status" value="1"/>
</dbReference>
<evidence type="ECO:0000256" key="4">
    <source>
        <dbReference type="ARBA" id="ARBA00012814"/>
    </source>
</evidence>
<dbReference type="FunFam" id="3.30.70.380:FF:000002">
    <property type="entry name" value="phenylalanine--tRNA ligase, mitochondrial"/>
    <property type="match status" value="1"/>
</dbReference>
<dbReference type="GO" id="GO:0000049">
    <property type="term" value="F:tRNA binding"/>
    <property type="evidence" value="ECO:0007669"/>
    <property type="project" value="InterPro"/>
</dbReference>
<dbReference type="Ensembl" id="ENSCMIT00000029922.1">
    <property type="protein sequence ID" value="ENSCMIP00000029456.1"/>
    <property type="gene ID" value="ENSCMIG00000012745.1"/>
</dbReference>
<gene>
    <name evidence="20" type="primary">fars2</name>
</gene>
<dbReference type="Pfam" id="PF03147">
    <property type="entry name" value="FDX-ACB"/>
    <property type="match status" value="1"/>
</dbReference>
<evidence type="ECO:0000313" key="20">
    <source>
        <dbReference type="Ensembl" id="ENSCMIP00000029456.1"/>
    </source>
</evidence>
<dbReference type="PANTHER" id="PTHR11538:SF41">
    <property type="entry name" value="PHENYLALANINE--TRNA LIGASE, MITOCHONDRIAL"/>
    <property type="match status" value="1"/>
</dbReference>
<evidence type="ECO:0000256" key="12">
    <source>
        <dbReference type="ARBA" id="ARBA00023146"/>
    </source>
</evidence>
<evidence type="ECO:0000256" key="3">
    <source>
        <dbReference type="ARBA" id="ARBA00011245"/>
    </source>
</evidence>
<dbReference type="GO" id="GO:0005759">
    <property type="term" value="C:mitochondrial matrix"/>
    <property type="evidence" value="ECO:0007669"/>
    <property type="project" value="UniProtKB-SubCell"/>
</dbReference>
<dbReference type="AlphaFoldDB" id="V9KR06"/>
<dbReference type="EMBL" id="JW868055">
    <property type="protein sequence ID" value="AFP00573.1"/>
    <property type="molecule type" value="mRNA"/>
</dbReference>
<dbReference type="PROSITE" id="PS51447">
    <property type="entry name" value="FDX_ACB"/>
    <property type="match status" value="1"/>
</dbReference>
<proteinExistence type="evidence at transcript level"/>
<dbReference type="Gene3D" id="3.30.930.10">
    <property type="entry name" value="Bira Bifunctional Protein, Domain 2"/>
    <property type="match status" value="1"/>
</dbReference>
<comment type="catalytic activity">
    <reaction evidence="14">
        <text>tRNA(Phe) + L-phenylalanine + ATP = L-phenylalanyl-tRNA(Phe) + AMP + diphosphate + H(+)</text>
        <dbReference type="Rhea" id="RHEA:19413"/>
        <dbReference type="Rhea" id="RHEA-COMP:9668"/>
        <dbReference type="Rhea" id="RHEA-COMP:9699"/>
        <dbReference type="ChEBI" id="CHEBI:15378"/>
        <dbReference type="ChEBI" id="CHEBI:30616"/>
        <dbReference type="ChEBI" id="CHEBI:33019"/>
        <dbReference type="ChEBI" id="CHEBI:58095"/>
        <dbReference type="ChEBI" id="CHEBI:78442"/>
        <dbReference type="ChEBI" id="CHEBI:78531"/>
        <dbReference type="ChEBI" id="CHEBI:456215"/>
        <dbReference type="EC" id="6.1.1.20"/>
    </reaction>
</comment>
<dbReference type="OMA" id="PISHYPQ"/>
<dbReference type="InterPro" id="IPR005121">
    <property type="entry name" value="Fdx_antiC-bd"/>
</dbReference>
<reference evidence="20" key="4">
    <citation type="submission" date="2025-05" db="UniProtKB">
        <authorList>
            <consortium name="Ensembl"/>
        </authorList>
    </citation>
    <scope>IDENTIFICATION</scope>
</reference>
<keyword evidence="10" id="KW-0007">Acetylation</keyword>
<dbReference type="STRING" id="7868.ENSCMIP00000029456"/>
<keyword evidence="7" id="KW-0067">ATP-binding</keyword>
<evidence type="ECO:0000256" key="1">
    <source>
        <dbReference type="ARBA" id="ARBA00004305"/>
    </source>
</evidence>
<dbReference type="GeneID" id="103184566"/>
<comment type="subunit">
    <text evidence="3">Monomer.</text>
</comment>
<dbReference type="PANTHER" id="PTHR11538">
    <property type="entry name" value="PHENYLALANYL-TRNA SYNTHETASE"/>
    <property type="match status" value="1"/>
</dbReference>
<dbReference type="GO" id="GO:0004826">
    <property type="term" value="F:phenylalanine-tRNA ligase activity"/>
    <property type="evidence" value="ECO:0007669"/>
    <property type="project" value="UniProtKB-EC"/>
</dbReference>
<evidence type="ECO:0000313" key="19">
    <source>
        <dbReference type="EMBL" id="AFP00573.1"/>
    </source>
</evidence>
<dbReference type="NCBIfam" id="TIGR00469">
    <property type="entry name" value="pheS_mito"/>
    <property type="match status" value="1"/>
</dbReference>
<dbReference type="OrthoDB" id="4457at2759"/>
<dbReference type="SUPFAM" id="SSF55681">
    <property type="entry name" value="Class II aaRS and biotin synthetases"/>
    <property type="match status" value="1"/>
</dbReference>
<evidence type="ECO:0000313" key="21">
    <source>
        <dbReference type="Proteomes" id="UP000314986"/>
    </source>
</evidence>
<dbReference type="RefSeq" id="XP_007900845.1">
    <property type="nucleotide sequence ID" value="XM_007902654.2"/>
</dbReference>
<keyword evidence="12 19" id="KW-0030">Aminoacyl-tRNA synthetase</keyword>
<evidence type="ECO:0000256" key="15">
    <source>
        <dbReference type="ARBA" id="ARBA00060211"/>
    </source>
</evidence>
<feature type="domain" description="Aminoacyl-transfer RNA synthetases class-II family profile" evidence="17">
    <location>
        <begin position="132"/>
        <end position="401"/>
    </location>
</feature>
<evidence type="ECO:0000259" key="17">
    <source>
        <dbReference type="PROSITE" id="PS50862"/>
    </source>
</evidence>
<keyword evidence="9" id="KW-0809">Transit peptide</keyword>
<evidence type="ECO:0000259" key="18">
    <source>
        <dbReference type="PROSITE" id="PS51447"/>
    </source>
</evidence>
<name>V9KR06_CALMI</name>
<dbReference type="Gene3D" id="3.30.70.380">
    <property type="entry name" value="Ferrodoxin-fold anticodon-binding domain"/>
    <property type="match status" value="1"/>
</dbReference>
<evidence type="ECO:0000256" key="11">
    <source>
        <dbReference type="ARBA" id="ARBA00023128"/>
    </source>
</evidence>
<dbReference type="GeneTree" id="ENSGT00940000158071"/>
<evidence type="ECO:0000256" key="14">
    <source>
        <dbReference type="ARBA" id="ARBA00049255"/>
    </source>
</evidence>
<organism evidence="19">
    <name type="scientific">Callorhinchus milii</name>
    <name type="common">Ghost shark</name>
    <dbReference type="NCBI Taxonomy" id="7868"/>
    <lineage>
        <taxon>Eukaryota</taxon>
        <taxon>Metazoa</taxon>
        <taxon>Chordata</taxon>
        <taxon>Craniata</taxon>
        <taxon>Vertebrata</taxon>
        <taxon>Chondrichthyes</taxon>
        <taxon>Holocephali</taxon>
        <taxon>Chimaeriformes</taxon>
        <taxon>Callorhinchidae</taxon>
        <taxon>Callorhinchus</taxon>
    </lineage>
</organism>
<dbReference type="PROSITE" id="PS50862">
    <property type="entry name" value="AA_TRNA_LIGASE_II"/>
    <property type="match status" value="1"/>
</dbReference>
<evidence type="ECO:0000256" key="5">
    <source>
        <dbReference type="ARBA" id="ARBA00022598"/>
    </source>
</evidence>
<accession>V9KR06</accession>
<evidence type="ECO:0000256" key="2">
    <source>
        <dbReference type="ARBA" id="ARBA00008226"/>
    </source>
</evidence>
<keyword evidence="5" id="KW-0436">Ligase</keyword>
<reference evidence="19 21" key="3">
    <citation type="journal article" date="2014" name="Nature">
        <title>Elephant shark genome provides unique insights into gnathostome evolution.</title>
        <authorList>
            <consortium name="International Elephant Shark Genome Sequencing Consortium"/>
            <person name="Venkatesh B."/>
            <person name="Lee A.P."/>
            <person name="Ravi V."/>
            <person name="Maurya A.K."/>
            <person name="Lian M.M."/>
            <person name="Swann J.B."/>
            <person name="Ohta Y."/>
            <person name="Flajnik M.F."/>
            <person name="Sutoh Y."/>
            <person name="Kasahara M."/>
            <person name="Hoon S."/>
            <person name="Gangu V."/>
            <person name="Roy S.W."/>
            <person name="Irimia M."/>
            <person name="Korzh V."/>
            <person name="Kondrychyn I."/>
            <person name="Lim Z.W."/>
            <person name="Tay B.H."/>
            <person name="Tohari S."/>
            <person name="Kong K.W."/>
            <person name="Ho S."/>
            <person name="Lorente-Galdos B."/>
            <person name="Quilez J."/>
            <person name="Marques-Bonet T."/>
            <person name="Raney B.J."/>
            <person name="Ingham P.W."/>
            <person name="Tay A."/>
            <person name="Hillier L.W."/>
            <person name="Minx P."/>
            <person name="Boehm T."/>
            <person name="Wilson R.K."/>
            <person name="Brenner S."/>
            <person name="Warren W.C."/>
        </authorList>
    </citation>
    <scope>NUCLEOTIDE SEQUENCE</scope>
    <source>
        <tissue evidence="19">Testis</tissue>
    </source>
</reference>
<dbReference type="InterPro" id="IPR045864">
    <property type="entry name" value="aa-tRNA-synth_II/BPL/LPL"/>
</dbReference>
<dbReference type="InterPro" id="IPR006195">
    <property type="entry name" value="aa-tRNA-synth_II"/>
</dbReference>
<reference evidence="21" key="2">
    <citation type="journal article" date="2007" name="PLoS Biol.">
        <title>Survey sequencing and comparative analysis of the elephant shark (Callorhinchus milii) genome.</title>
        <authorList>
            <person name="Venkatesh B."/>
            <person name="Kirkness E.F."/>
            <person name="Loh Y.H."/>
            <person name="Halpern A.L."/>
            <person name="Lee A.P."/>
            <person name="Johnson J."/>
            <person name="Dandona N."/>
            <person name="Viswanathan L.D."/>
            <person name="Tay A."/>
            <person name="Venter J.C."/>
            <person name="Strausberg R.L."/>
            <person name="Brenner S."/>
        </authorList>
    </citation>
    <scope>NUCLEOTIDE SEQUENCE [LARGE SCALE GENOMIC DNA]</scope>
</reference>
<dbReference type="SMART" id="SM00896">
    <property type="entry name" value="FDX-ACB"/>
    <property type="match status" value="1"/>
</dbReference>
<evidence type="ECO:0000256" key="8">
    <source>
        <dbReference type="ARBA" id="ARBA00022917"/>
    </source>
</evidence>
<feature type="domain" description="FDX-ACB" evidence="18">
    <location>
        <begin position="403"/>
        <end position="495"/>
    </location>
</feature>